<keyword evidence="3" id="KW-1185">Reference proteome</keyword>
<accession>Q2W0A8</accession>
<dbReference type="PANTHER" id="PTHR46230">
    <property type="match status" value="1"/>
</dbReference>
<sequence>MGCRNLLLTPGPFGPNWGGFDFTRGITGMLVAEIMTQKIEDALKPTRLVVADDSHRHAGHAGHHPDGESHFTVTIVSAAFEGVSRVERHRKVNALLAEELAGRVHAMALTLMTPDEDARRL</sequence>
<dbReference type="InterPro" id="IPR036065">
    <property type="entry name" value="BolA-like_sf"/>
</dbReference>
<evidence type="ECO:0000313" key="2">
    <source>
        <dbReference type="EMBL" id="BAE52717.1"/>
    </source>
</evidence>
<dbReference type="Pfam" id="PF01722">
    <property type="entry name" value="BolA"/>
    <property type="match status" value="1"/>
</dbReference>
<dbReference type="Proteomes" id="UP000007058">
    <property type="component" value="Chromosome"/>
</dbReference>
<dbReference type="PANTHER" id="PTHR46230:SF7">
    <property type="entry name" value="BOLA-LIKE PROTEIN 1"/>
    <property type="match status" value="1"/>
</dbReference>
<gene>
    <name evidence="2" type="ordered locus">amb3913</name>
</gene>
<protein>
    <submittedName>
        <fullName evidence="2">Stress-induced morphogen</fullName>
    </submittedName>
</protein>
<name>Q2W0A8_PARM1</name>
<reference evidence="2 3" key="1">
    <citation type="journal article" date="2005" name="DNA Res.">
        <title>Complete genome sequence of the facultative anaerobic magnetotactic bacterium Magnetospirillum sp. strain AMB-1.</title>
        <authorList>
            <person name="Matsunaga T."/>
            <person name="Okamura Y."/>
            <person name="Fukuda Y."/>
            <person name="Wahyudi A.T."/>
            <person name="Murase Y."/>
            <person name="Takeyama H."/>
        </authorList>
    </citation>
    <scope>NUCLEOTIDE SEQUENCE [LARGE SCALE GENOMIC DNA]</scope>
    <source>
        <strain evidence="3">ATCC 700264 / AMB-1</strain>
    </source>
</reference>
<dbReference type="InterPro" id="IPR002634">
    <property type="entry name" value="BolA"/>
</dbReference>
<dbReference type="Gene3D" id="3.30.300.90">
    <property type="entry name" value="BolA-like"/>
    <property type="match status" value="1"/>
</dbReference>
<dbReference type="SUPFAM" id="SSF82657">
    <property type="entry name" value="BolA-like"/>
    <property type="match status" value="1"/>
</dbReference>
<dbReference type="KEGG" id="mag:amb3913"/>
<organism evidence="2 3">
    <name type="scientific">Paramagnetospirillum magneticum (strain ATCC 700264 / AMB-1)</name>
    <name type="common">Magnetospirillum magneticum</name>
    <dbReference type="NCBI Taxonomy" id="342108"/>
    <lineage>
        <taxon>Bacteria</taxon>
        <taxon>Pseudomonadati</taxon>
        <taxon>Pseudomonadota</taxon>
        <taxon>Alphaproteobacteria</taxon>
        <taxon>Rhodospirillales</taxon>
        <taxon>Magnetospirillaceae</taxon>
        <taxon>Paramagnetospirillum</taxon>
    </lineage>
</organism>
<comment type="similarity">
    <text evidence="1">Belongs to the BolA/IbaG family.</text>
</comment>
<dbReference type="EMBL" id="AP007255">
    <property type="protein sequence ID" value="BAE52717.1"/>
    <property type="molecule type" value="Genomic_DNA"/>
</dbReference>
<evidence type="ECO:0000256" key="1">
    <source>
        <dbReference type="RuleBase" id="RU003860"/>
    </source>
</evidence>
<proteinExistence type="inferred from homology"/>
<dbReference type="HOGENOM" id="CLU_109462_2_1_5"/>
<dbReference type="GO" id="GO:0016226">
    <property type="term" value="P:iron-sulfur cluster assembly"/>
    <property type="evidence" value="ECO:0007669"/>
    <property type="project" value="TreeGrafter"/>
</dbReference>
<dbReference type="AlphaFoldDB" id="Q2W0A8"/>
<dbReference type="STRING" id="342108.amb3913"/>
<evidence type="ECO:0000313" key="3">
    <source>
        <dbReference type="Proteomes" id="UP000007058"/>
    </source>
</evidence>